<dbReference type="Gene3D" id="1.10.1370.10">
    <property type="entry name" value="Neurolysin, domain 3"/>
    <property type="match status" value="1"/>
</dbReference>
<comment type="function">
    <text evidence="15">Involved in the metabolism of neuropeptides under 20 amino acid residues long. Involved in cytoplasmic peptide degradation. Able to degrade the amyloid-beta precursor protein and generate amyloidogenic fragments. Also acts as a regulator of cannabinoid signaling pathway by mediating degradation of hemopressin, an antagonist peptide of the cannabinoid receptor CNR1.</text>
</comment>
<evidence type="ECO:0000256" key="10">
    <source>
        <dbReference type="ARBA" id="ARBA00022990"/>
    </source>
</evidence>
<evidence type="ECO:0000256" key="6">
    <source>
        <dbReference type="ARBA" id="ARBA00022670"/>
    </source>
</evidence>
<evidence type="ECO:0000256" key="14">
    <source>
        <dbReference type="ARBA" id="ARBA00039633"/>
    </source>
</evidence>
<dbReference type="Proteomes" id="UP000694565">
    <property type="component" value="Unplaced"/>
</dbReference>
<keyword evidence="6 16" id="KW-0645">Protease</keyword>
<keyword evidence="8 16" id="KW-0378">Hydrolase</keyword>
<evidence type="ECO:0000256" key="9">
    <source>
        <dbReference type="ARBA" id="ARBA00022833"/>
    </source>
</evidence>
<dbReference type="FunFam" id="3.40.390.10:FF:000006">
    <property type="entry name" value="Thimet oligopeptidase 1"/>
    <property type="match status" value="1"/>
</dbReference>
<dbReference type="PANTHER" id="PTHR11804">
    <property type="entry name" value="PROTEASE M3 THIMET OLIGOPEPTIDASE-RELATED"/>
    <property type="match status" value="1"/>
</dbReference>
<keyword evidence="10" id="KW-0007">Acetylation</keyword>
<sequence>ICRTLNVVPVCAENRLRWDLNPEQIQELSEELITNTKTVYDAVGALDLDDVTFENTLKALADVEVEYTVQRNMLDFPQHVSSSKEVRTASTDADKLLSEFDVEMSMREDVHQRIVALEKLDGRSLTAESKRYMERLIKLGKRNGLHLPTETQQEIKTIKKKLSNLCIDFNKNLNEDTTSLSFTRDELGGLPEDFLSSLEKDGESLKVTLKYPHYFPTMKKCFVPETRRKLEEAFNSRCKEENSAILKEVVELRAQKSSTLGFTTHADFVLEMNMAKTGKKVAGFLEELSRKLKPLGDEERSVILKLKEKECQKRSLPFNGELHAWDTRYFMTQVEESQYAVDQNLLKEYFPMEVVTRGLLDIYQELLGLSFELVDGASVWHPDVTLYCVKDRSSGQVVGQFYLDLFPREGKYGHAACFGLQPGCLLPDGTRQMSVAAMVANFSKATADAPSLLQHDEVETYFHEFGHVMHQLCAEADYAMFSGTHVERDFVEAPSQMLENWVWEREPLQRMSKHYKTGNAIPEELLDKLIKSRLANTGLFNLRQIILAKVDQALHTRNGLDAAEEYGRLCQEVLGIPASSGTNMPATFGHLAGGYDAQYYGYLWSEVFSMDMFFARFKQEGIMNPKVGLDYRKYILGPGGSQDASEMLRKFLGREPKQEAFLLSKGLMVEQGAPAPCPLKYFRRSFLEYFVTPFLWEMNYRLHRNNIYKLKVYGFSFFFFTS</sequence>
<comment type="cofactor">
    <cofactor evidence="16">
        <name>Zn(2+)</name>
        <dbReference type="ChEBI" id="CHEBI:29105"/>
    </cofactor>
    <text evidence="16">Binds 1 zinc ion.</text>
</comment>
<protein>
    <recommendedName>
        <fullName evidence="14">Thimet oligopeptidase</fullName>
        <ecNumber evidence="13">3.4.24.15</ecNumber>
    </recommendedName>
</protein>
<evidence type="ECO:0000313" key="18">
    <source>
        <dbReference type="Ensembl" id="ENSCLMP00005009228.1"/>
    </source>
</evidence>
<comment type="subcellular location">
    <subcellularLocation>
        <location evidence="1">Cytoplasm</location>
    </subcellularLocation>
</comment>
<evidence type="ECO:0000256" key="2">
    <source>
        <dbReference type="ARBA" id="ARBA00006040"/>
    </source>
</evidence>
<dbReference type="AlphaFoldDB" id="A0A8C2WVY9"/>
<dbReference type="InterPro" id="IPR045090">
    <property type="entry name" value="Pept_M3A_M3B"/>
</dbReference>
<dbReference type="InterPro" id="IPR024079">
    <property type="entry name" value="MetalloPept_cat_dom_sf"/>
</dbReference>
<dbReference type="PANTHER" id="PTHR11804:SF56">
    <property type="entry name" value="THIMET OLIGOPEPTIDASE 1"/>
    <property type="match status" value="1"/>
</dbReference>
<dbReference type="GeneTree" id="ENSGT00950000183171"/>
<dbReference type="Gene3D" id="3.40.390.10">
    <property type="entry name" value="Collagenase (Catalytic Domain)"/>
    <property type="match status" value="1"/>
</dbReference>
<comment type="catalytic activity">
    <reaction evidence="12">
        <text>Preferential cleavage of bonds with hydrophobic residues at P1, P2 and P3' and a small residue at P1' in substrates of 5 to 15 residues.</text>
        <dbReference type="EC" id="3.4.24.15"/>
    </reaction>
</comment>
<evidence type="ECO:0000256" key="16">
    <source>
        <dbReference type="RuleBase" id="RU003435"/>
    </source>
</evidence>
<dbReference type="GO" id="GO:0004222">
    <property type="term" value="F:metalloendopeptidase activity"/>
    <property type="evidence" value="ECO:0007669"/>
    <property type="project" value="InterPro"/>
</dbReference>
<evidence type="ECO:0000256" key="4">
    <source>
        <dbReference type="ARBA" id="ARBA00022490"/>
    </source>
</evidence>
<reference evidence="18" key="1">
    <citation type="submission" date="2025-08" db="UniProtKB">
        <authorList>
            <consortium name="Ensembl"/>
        </authorList>
    </citation>
    <scope>IDENTIFICATION</scope>
</reference>
<comment type="subunit">
    <text evidence="3">Monomer.</text>
</comment>
<dbReference type="GO" id="GO:0005758">
    <property type="term" value="C:mitochondrial intermembrane space"/>
    <property type="evidence" value="ECO:0007669"/>
    <property type="project" value="TreeGrafter"/>
</dbReference>
<accession>A0A8C2WVY9</accession>
<evidence type="ECO:0000256" key="15">
    <source>
        <dbReference type="ARBA" id="ARBA00045978"/>
    </source>
</evidence>
<evidence type="ECO:0000256" key="11">
    <source>
        <dbReference type="ARBA" id="ARBA00023049"/>
    </source>
</evidence>
<dbReference type="FunFam" id="1.20.1050.40:FF:000001">
    <property type="entry name" value="Thimet oligopeptidase 1"/>
    <property type="match status" value="1"/>
</dbReference>
<dbReference type="GO" id="GO:0006508">
    <property type="term" value="P:proteolysis"/>
    <property type="evidence" value="ECO:0007669"/>
    <property type="project" value="UniProtKB-KW"/>
</dbReference>
<organism evidence="18 19">
    <name type="scientific">Cyclopterus lumpus</name>
    <name type="common">Lumpsucker</name>
    <dbReference type="NCBI Taxonomy" id="8103"/>
    <lineage>
        <taxon>Eukaryota</taxon>
        <taxon>Metazoa</taxon>
        <taxon>Chordata</taxon>
        <taxon>Craniata</taxon>
        <taxon>Vertebrata</taxon>
        <taxon>Euteleostomi</taxon>
        <taxon>Actinopterygii</taxon>
        <taxon>Neopterygii</taxon>
        <taxon>Teleostei</taxon>
        <taxon>Neoteleostei</taxon>
        <taxon>Acanthomorphata</taxon>
        <taxon>Eupercaria</taxon>
        <taxon>Perciformes</taxon>
        <taxon>Cottioidei</taxon>
        <taxon>Cottales</taxon>
        <taxon>Cyclopteridae</taxon>
        <taxon>Cyclopterus</taxon>
    </lineage>
</organism>
<dbReference type="Pfam" id="PF01432">
    <property type="entry name" value="Peptidase_M3"/>
    <property type="match status" value="1"/>
</dbReference>
<evidence type="ECO:0000256" key="1">
    <source>
        <dbReference type="ARBA" id="ARBA00004496"/>
    </source>
</evidence>
<dbReference type="Ensembl" id="ENSCLMT00005010034.1">
    <property type="protein sequence ID" value="ENSCLMP00005009228.1"/>
    <property type="gene ID" value="ENSCLMG00005001221.1"/>
</dbReference>
<dbReference type="InterPro" id="IPR024077">
    <property type="entry name" value="Neurolysin/TOP_dom2"/>
</dbReference>
<dbReference type="GO" id="GO:0046872">
    <property type="term" value="F:metal ion binding"/>
    <property type="evidence" value="ECO:0007669"/>
    <property type="project" value="UniProtKB-UniRule"/>
</dbReference>
<keyword evidence="5" id="KW-0597">Phosphoprotein</keyword>
<keyword evidence="9 16" id="KW-0862">Zinc</keyword>
<reference evidence="18" key="2">
    <citation type="submission" date="2025-09" db="UniProtKB">
        <authorList>
            <consortium name="Ensembl"/>
        </authorList>
    </citation>
    <scope>IDENTIFICATION</scope>
</reference>
<name>A0A8C2WVY9_CYCLU</name>
<comment type="similarity">
    <text evidence="2 16">Belongs to the peptidase M3 family.</text>
</comment>
<evidence type="ECO:0000256" key="7">
    <source>
        <dbReference type="ARBA" id="ARBA00022723"/>
    </source>
</evidence>
<proteinExistence type="inferred from homology"/>
<keyword evidence="7 16" id="KW-0479">Metal-binding</keyword>
<evidence type="ECO:0000259" key="17">
    <source>
        <dbReference type="Pfam" id="PF01432"/>
    </source>
</evidence>
<dbReference type="InterPro" id="IPR001567">
    <property type="entry name" value="Pept_M3A_M3B_dom"/>
</dbReference>
<evidence type="ECO:0000256" key="3">
    <source>
        <dbReference type="ARBA" id="ARBA00011245"/>
    </source>
</evidence>
<keyword evidence="19" id="KW-1185">Reference proteome</keyword>
<dbReference type="FunFam" id="1.10.1370.10:FF:000027">
    <property type="entry name" value="Thimet oligopeptidase 1"/>
    <property type="match status" value="1"/>
</dbReference>
<dbReference type="EC" id="3.4.24.15" evidence="13"/>
<evidence type="ECO:0000256" key="5">
    <source>
        <dbReference type="ARBA" id="ARBA00022553"/>
    </source>
</evidence>
<keyword evidence="4" id="KW-0963">Cytoplasm</keyword>
<evidence type="ECO:0000256" key="13">
    <source>
        <dbReference type="ARBA" id="ARBA00039079"/>
    </source>
</evidence>
<evidence type="ECO:0000256" key="12">
    <source>
        <dbReference type="ARBA" id="ARBA00036235"/>
    </source>
</evidence>
<dbReference type="CDD" id="cd06455">
    <property type="entry name" value="M3A_TOP"/>
    <property type="match status" value="1"/>
</dbReference>
<dbReference type="InterPro" id="IPR024080">
    <property type="entry name" value="Neurolysin/TOP_N"/>
</dbReference>
<evidence type="ECO:0000256" key="8">
    <source>
        <dbReference type="ARBA" id="ARBA00022801"/>
    </source>
</evidence>
<dbReference type="GO" id="GO:0006518">
    <property type="term" value="P:peptide metabolic process"/>
    <property type="evidence" value="ECO:0007669"/>
    <property type="project" value="TreeGrafter"/>
</dbReference>
<dbReference type="SUPFAM" id="SSF55486">
    <property type="entry name" value="Metalloproteases ('zincins'), catalytic domain"/>
    <property type="match status" value="1"/>
</dbReference>
<dbReference type="Gene3D" id="1.20.1050.40">
    <property type="entry name" value="Endopeptidase. Chain P, domain 1"/>
    <property type="match status" value="1"/>
</dbReference>
<evidence type="ECO:0000313" key="19">
    <source>
        <dbReference type="Proteomes" id="UP000694565"/>
    </source>
</evidence>
<feature type="domain" description="Peptidase M3A/M3B catalytic" evidence="17">
    <location>
        <begin position="218"/>
        <end position="665"/>
    </location>
</feature>
<gene>
    <name evidence="18" type="primary">thop1</name>
</gene>
<keyword evidence="11 16" id="KW-0482">Metalloprotease</keyword>